<feature type="compositionally biased region" description="Basic and acidic residues" evidence="1">
    <location>
        <begin position="782"/>
        <end position="795"/>
    </location>
</feature>
<feature type="compositionally biased region" description="Polar residues" evidence="1">
    <location>
        <begin position="122"/>
        <end position="136"/>
    </location>
</feature>
<protein>
    <recommendedName>
        <fullName evidence="2">CABIT domain-containing protein</fullName>
    </recommendedName>
</protein>
<dbReference type="EnsemblMetazoa" id="PPAI002772-RA">
    <property type="protein sequence ID" value="PPAI002772-PA"/>
    <property type="gene ID" value="PPAI002772"/>
</dbReference>
<reference evidence="3" key="1">
    <citation type="submission" date="2022-08" db="UniProtKB">
        <authorList>
            <consortium name="EnsemblMetazoa"/>
        </authorList>
    </citation>
    <scope>IDENTIFICATION</scope>
    <source>
        <strain evidence="3">Israel</strain>
    </source>
</reference>
<dbReference type="VEuPathDB" id="VectorBase:PPAPM1_009893"/>
<feature type="region of interest" description="Disordered" evidence="1">
    <location>
        <begin position="122"/>
        <end position="156"/>
    </location>
</feature>
<dbReference type="Pfam" id="PF12736">
    <property type="entry name" value="CABIT"/>
    <property type="match status" value="1"/>
</dbReference>
<evidence type="ECO:0000313" key="4">
    <source>
        <dbReference type="Proteomes" id="UP000092462"/>
    </source>
</evidence>
<accession>A0A1B0D5L5</accession>
<feature type="region of interest" description="Disordered" evidence="1">
    <location>
        <begin position="770"/>
        <end position="797"/>
    </location>
</feature>
<evidence type="ECO:0000259" key="2">
    <source>
        <dbReference type="Pfam" id="PF12736"/>
    </source>
</evidence>
<sequence length="856" mass="97094">MAGSIRLSDIQNSNLDFERKQHLANWLIKSSPHMPNPIATITTTGIPSHHHTTVKSPIYFWGQPGHMSLTSSKSPIFTSQTNLPLQIITTQDGQKPKLRRFNSHDTSANMFSVADFENSRLATKRQNPSAVKSNSLGGDASTEDSENSKFGSDSSKDVMPIERFLHRNFLPKVARLITSESNNENTLDIYEVKNSEQNLSKLQSLQDLSRLDSILNKPAHKTGELMLIYKQIRNRKLYHAISTKSMDSKKGIKIPQEYPGYFSLLNEKGGTTASIYTTIIQLVRERVYKFLSMENMIAYSESPNQDIAIKSHYVKTTAKAGQVFRLLAVFEDGRSQHQNKSGPLSDFSSSSDREKVRGRYAQLLCENRQMLYVSLATKGKFYEVEMNSQSHSRSRQQQKTGTANPEFVHRISDIMQSAPLPLNIKLISGTLPGISTDCITIHKVSMEDVLISCFIDERESRSSLALRTVTILPDMKLQKCLLGYENEKKLLASPNIQNILKYCKFNYENHTQTIELEHLAEQPIGKMRKIKNEGFKLLRPIKLTKLLHREKSYVAHEKEDSIIFLTKAELQRLETEQQQQQQKQTKPPERSMSSKMKVFEPSKRKWFAERKNAKNKTSSFSSFDISLEGSRQIARYSDMSKMIQDRFGSECDIASSQFGRESRALSDIGYDIRCSVPRIDKTMSLENMKLHSSATMLATTVISPTPDLVKVDKSNIVGSADRLSQQEISSVSPGKSQQSFISKKLYSEFHVKTKQNSKSSSNLHQLWHQLGLPQKSSKNHKSKESKSTADKEMHRSNFKVADEYSNVQDSIVSLDDNASSIYDSKICMENIYAEICVHNVAPDERHDHSQTDNTNL</sequence>
<dbReference type="AlphaFoldDB" id="A0A1B0D5L5"/>
<dbReference type="VEuPathDB" id="VectorBase:PPAI002772"/>
<evidence type="ECO:0000313" key="3">
    <source>
        <dbReference type="EnsemblMetazoa" id="PPAI002772-PA"/>
    </source>
</evidence>
<feature type="domain" description="CABIT" evidence="2">
    <location>
        <begin position="206"/>
        <end position="433"/>
    </location>
</feature>
<dbReference type="EMBL" id="AJVK01011837">
    <property type="status" value="NOT_ANNOTATED_CDS"/>
    <property type="molecule type" value="Genomic_DNA"/>
</dbReference>
<dbReference type="InterPro" id="IPR025946">
    <property type="entry name" value="CABIT_dom"/>
</dbReference>
<keyword evidence="4" id="KW-1185">Reference proteome</keyword>
<feature type="compositionally biased region" description="Low complexity" evidence="1">
    <location>
        <begin position="576"/>
        <end position="585"/>
    </location>
</feature>
<name>A0A1B0D5L5_PHLPP</name>
<evidence type="ECO:0000256" key="1">
    <source>
        <dbReference type="SAM" id="MobiDB-lite"/>
    </source>
</evidence>
<dbReference type="EMBL" id="AJVK01011836">
    <property type="status" value="NOT_ANNOTATED_CDS"/>
    <property type="molecule type" value="Genomic_DNA"/>
</dbReference>
<organism evidence="3 4">
    <name type="scientific">Phlebotomus papatasi</name>
    <name type="common">Sandfly</name>
    <dbReference type="NCBI Taxonomy" id="29031"/>
    <lineage>
        <taxon>Eukaryota</taxon>
        <taxon>Metazoa</taxon>
        <taxon>Ecdysozoa</taxon>
        <taxon>Arthropoda</taxon>
        <taxon>Hexapoda</taxon>
        <taxon>Insecta</taxon>
        <taxon>Pterygota</taxon>
        <taxon>Neoptera</taxon>
        <taxon>Endopterygota</taxon>
        <taxon>Diptera</taxon>
        <taxon>Nematocera</taxon>
        <taxon>Psychodoidea</taxon>
        <taxon>Psychodidae</taxon>
        <taxon>Phlebotomus</taxon>
        <taxon>Phlebotomus</taxon>
    </lineage>
</organism>
<proteinExistence type="predicted"/>
<feature type="region of interest" description="Disordered" evidence="1">
    <location>
        <begin position="574"/>
        <end position="595"/>
    </location>
</feature>
<dbReference type="Proteomes" id="UP000092462">
    <property type="component" value="Unassembled WGS sequence"/>
</dbReference>